<dbReference type="CDD" id="cd00082">
    <property type="entry name" value="HisKA"/>
    <property type="match status" value="1"/>
</dbReference>
<protein>
    <recommendedName>
        <fullName evidence="3">Chloroplast sensor kinase, chloroplastic</fullName>
    </recommendedName>
</protein>
<dbReference type="Gene3D" id="3.30.565.10">
    <property type="entry name" value="Histidine kinase-like ATPase, C-terminal domain"/>
    <property type="match status" value="1"/>
</dbReference>
<proteinExistence type="predicted"/>
<name>A0A6V7NNB7_ANACO</name>
<feature type="region of interest" description="Disordered" evidence="1">
    <location>
        <begin position="396"/>
        <end position="418"/>
    </location>
</feature>
<evidence type="ECO:0008006" key="3">
    <source>
        <dbReference type="Google" id="ProtNLM"/>
    </source>
</evidence>
<dbReference type="SUPFAM" id="SSF55874">
    <property type="entry name" value="ATPase domain of HSP90 chaperone/DNA topoisomerase II/histidine kinase"/>
    <property type="match status" value="1"/>
</dbReference>
<organism evidence="2">
    <name type="scientific">Ananas comosus var. bracteatus</name>
    <name type="common">red pineapple</name>
    <dbReference type="NCBI Taxonomy" id="296719"/>
    <lineage>
        <taxon>Eukaryota</taxon>
        <taxon>Viridiplantae</taxon>
        <taxon>Streptophyta</taxon>
        <taxon>Embryophyta</taxon>
        <taxon>Tracheophyta</taxon>
        <taxon>Spermatophyta</taxon>
        <taxon>Magnoliopsida</taxon>
        <taxon>Liliopsida</taxon>
        <taxon>Poales</taxon>
        <taxon>Bromeliaceae</taxon>
        <taxon>Bromelioideae</taxon>
        <taxon>Ananas</taxon>
    </lineage>
</organism>
<dbReference type="AlphaFoldDB" id="A0A6V7NNB7"/>
<dbReference type="PANTHER" id="PTHR48206:SF1">
    <property type="entry name" value="CHLOROPLAST SENSOR KINASE, CHLOROPLASTIC"/>
    <property type="match status" value="1"/>
</dbReference>
<dbReference type="InterPro" id="IPR003661">
    <property type="entry name" value="HisK_dim/P_dom"/>
</dbReference>
<dbReference type="InterPro" id="IPR053334">
    <property type="entry name" value="Chloroplast_Sensor_Kinase"/>
</dbReference>
<dbReference type="InterPro" id="IPR036890">
    <property type="entry name" value="HATPase_C_sf"/>
</dbReference>
<feature type="region of interest" description="Disordered" evidence="1">
    <location>
        <begin position="15"/>
        <end position="45"/>
    </location>
</feature>
<accession>A0A6V7NNB7</accession>
<evidence type="ECO:0000313" key="2">
    <source>
        <dbReference type="EMBL" id="CAD1820073.1"/>
    </source>
</evidence>
<dbReference type="GO" id="GO:0000155">
    <property type="term" value="F:phosphorelay sensor kinase activity"/>
    <property type="evidence" value="ECO:0007669"/>
    <property type="project" value="InterPro"/>
</dbReference>
<sequence length="631" mass="69175">MLLLLSNSSSPLFHCANPRPSPPKPYMRIHSPLHSPRPRSPTPRTHLSAALHPVALPDQGGAEEELAPPSAAAVAAAVRRASAASPVEFTRRRVEGRRGGGRRGCHAEPRFPAPLRRAAAAVPDGRPSGCCVVGRFGFISIWVYVRPAGSYVMDQLELRQVANFPGIDVPEISECIVLVANFAIPAGLRAAEAALLKQQVDFIPESRSFVLPMVKHPFLVGFLVVELPKLELATNMDALGPEEQLLYNPPKNRSYDLPSHSYGQLWEIQPSGEDSQKAYVQFTNEQRSRAIMISNSLAMAYVMDQKALLLQQTSWQNNVRMSHLVEQIRGPLASIRALAKMLSLHLKRTEIPYDIIEDILIQGDHMKDALQQIQDVVYLTKANIVRCNDETLKKKHSSANGQLKPYRSLPSENSSEDVENLGVQKVDSLLPLVSDRKDTEMPMPPLWLIPLQQYNTRPCDVSDVLKDLVEAAAPLVNKQQRSLELGGMSHPLQVAVEESSLRQALSNLIEGALLRTHIGGKVQIYAGGAPGGGALIVIDDDGPDMQYMTQMRALTPFGVDLFADGMLEDNMTWNFIAGLTVAREILESFGCVVRVVSPCKPNATIGSGGTRVELWLPSVQSDSAHQQAQEA</sequence>
<evidence type="ECO:0000256" key="1">
    <source>
        <dbReference type="SAM" id="MobiDB-lite"/>
    </source>
</evidence>
<dbReference type="PANTHER" id="PTHR48206">
    <property type="entry name" value="CHLOROPLAST SENSOR KINASE, CHLOROPLASTIC"/>
    <property type="match status" value="1"/>
</dbReference>
<gene>
    <name evidence="2" type="ORF">CB5_LOCUS3284</name>
</gene>
<reference evidence="2" key="1">
    <citation type="submission" date="2020-07" db="EMBL/GenBank/DDBJ databases">
        <authorList>
            <person name="Lin J."/>
        </authorList>
    </citation>
    <scope>NUCLEOTIDE SEQUENCE</scope>
</reference>
<dbReference type="EMBL" id="LR862140">
    <property type="protein sequence ID" value="CAD1820073.1"/>
    <property type="molecule type" value="Genomic_DNA"/>
</dbReference>